<dbReference type="STRING" id="655815.ZPR_1336"/>
<gene>
    <name evidence="3" type="ordered locus">ZPR_1336</name>
</gene>
<proteinExistence type="predicted"/>
<dbReference type="RefSeq" id="WP_013070824.1">
    <property type="nucleotide sequence ID" value="NC_014041.1"/>
</dbReference>
<name>D5BJK6_ZUNPS</name>
<dbReference type="eggNOG" id="COG0526">
    <property type="taxonomic scope" value="Bacteria"/>
</dbReference>
<dbReference type="HOGENOM" id="CLU_049579_0_0_10"/>
<dbReference type="AlphaFoldDB" id="D5BJK6"/>
<dbReference type="PROSITE" id="PS00194">
    <property type="entry name" value="THIOREDOXIN_1"/>
    <property type="match status" value="1"/>
</dbReference>
<protein>
    <submittedName>
        <fullName evidence="3">AhpC/TSA family protein</fullName>
    </submittedName>
</protein>
<organism evidence="3 4">
    <name type="scientific">Zunongwangia profunda (strain DSM 18752 / CCTCC AB 206139 / SM-A87)</name>
    <name type="common">Wangia profunda</name>
    <dbReference type="NCBI Taxonomy" id="655815"/>
    <lineage>
        <taxon>Bacteria</taxon>
        <taxon>Pseudomonadati</taxon>
        <taxon>Bacteroidota</taxon>
        <taxon>Flavobacteriia</taxon>
        <taxon>Flavobacteriales</taxon>
        <taxon>Flavobacteriaceae</taxon>
        <taxon>Zunongwangia</taxon>
    </lineage>
</organism>
<evidence type="ECO:0000256" key="1">
    <source>
        <dbReference type="ARBA" id="ARBA00023284"/>
    </source>
</evidence>
<dbReference type="PROSITE" id="PS51352">
    <property type="entry name" value="THIOREDOXIN_2"/>
    <property type="match status" value="1"/>
</dbReference>
<dbReference type="SUPFAM" id="SSF52833">
    <property type="entry name" value="Thioredoxin-like"/>
    <property type="match status" value="1"/>
</dbReference>
<dbReference type="Gene3D" id="3.40.30.10">
    <property type="entry name" value="Glutaredoxin"/>
    <property type="match status" value="1"/>
</dbReference>
<dbReference type="InterPro" id="IPR036249">
    <property type="entry name" value="Thioredoxin-like_sf"/>
</dbReference>
<dbReference type="Pfam" id="PF13905">
    <property type="entry name" value="Thioredoxin_8"/>
    <property type="match status" value="1"/>
</dbReference>
<dbReference type="KEGG" id="zpr:ZPR_1336"/>
<keyword evidence="1" id="KW-0676">Redox-active center</keyword>
<evidence type="ECO:0000313" key="4">
    <source>
        <dbReference type="Proteomes" id="UP000001654"/>
    </source>
</evidence>
<dbReference type="PANTHER" id="PTHR42852">
    <property type="entry name" value="THIOL:DISULFIDE INTERCHANGE PROTEIN DSBE"/>
    <property type="match status" value="1"/>
</dbReference>
<evidence type="ECO:0000313" key="3">
    <source>
        <dbReference type="EMBL" id="ADF51672.1"/>
    </source>
</evidence>
<dbReference type="EMBL" id="CP001650">
    <property type="protein sequence ID" value="ADF51672.1"/>
    <property type="molecule type" value="Genomic_DNA"/>
</dbReference>
<dbReference type="Proteomes" id="UP000001654">
    <property type="component" value="Chromosome"/>
</dbReference>
<evidence type="ECO:0000259" key="2">
    <source>
        <dbReference type="PROSITE" id="PS51352"/>
    </source>
</evidence>
<dbReference type="InterPro" id="IPR013766">
    <property type="entry name" value="Thioredoxin_domain"/>
</dbReference>
<feature type="domain" description="Thioredoxin" evidence="2">
    <location>
        <begin position="310"/>
        <end position="435"/>
    </location>
</feature>
<dbReference type="PANTHER" id="PTHR42852:SF17">
    <property type="entry name" value="THIOREDOXIN-LIKE PROTEIN HI_1115"/>
    <property type="match status" value="1"/>
</dbReference>
<reference evidence="3 4" key="1">
    <citation type="journal article" date="2010" name="BMC Genomics">
        <title>The complete genome of Zunongwangia profunda SM-A87 reveals its adaptation to the deep-sea environment and ecological role in sedimentary organic nitrogen degradation.</title>
        <authorList>
            <person name="Qin Q.L."/>
            <person name="Zhang X.Y."/>
            <person name="Wang X.M."/>
            <person name="Liu G.M."/>
            <person name="Chen X.L."/>
            <person name="Xie B.B."/>
            <person name="Dang H.Y."/>
            <person name="Zhou B.C."/>
            <person name="Yu J."/>
            <person name="Zhang Y.Z."/>
        </authorList>
    </citation>
    <scope>NUCLEOTIDE SEQUENCE [LARGE SCALE GENOMIC DNA]</scope>
    <source>
        <strain evidence="4">DSM 18752 / CCTCC AB 206139 / SM-A87</strain>
    </source>
</reference>
<dbReference type="InterPro" id="IPR017937">
    <property type="entry name" value="Thioredoxin_CS"/>
</dbReference>
<accession>D5BJK6</accession>
<keyword evidence="4" id="KW-1185">Reference proteome</keyword>
<sequence length="450" mass="52223">MQKLILFISILLLIINVGCNTPKHNPMDHPVVELSLVSQTPQNKFSFPKLYSTYPVFSTAEISKKYYLEKLENFKGIPKLDTFLIQTESFKSGNFFGKIALYSDDNKDLSFYRDSLKMFYDKNSHNLNIISGFRGNKQIIIADLNNNKDFSDDSILSFPKNKDESIKNIDSVVEFKYNLNDSVSTNFSKRHIRIFPDSNSIYAKFLKDSLNKSLATSFELMDFMKGQLRIDTLDYDIAIQGFVKNRTLILVKPINISLSDQDKVFNENFYFSVGDTLILEDNFYKIDSLSDNFRKLYFSLIKNIDVYRGRRLGVKIKNYNLTSLTKDTTTIKEFSKGKKFILLDFWGTWCVPCLELLPNLKKFHQENDNVSIISIALDESIDVVKDYSEKEAMYWNHAYVDRNNRKGIITDLRVESYLTFILLNDKLKILYKGAGETALENIEKILRSKK</sequence>
<dbReference type="InterPro" id="IPR012336">
    <property type="entry name" value="Thioredoxin-like_fold"/>
</dbReference>
<dbReference type="CDD" id="cd02966">
    <property type="entry name" value="TlpA_like_family"/>
    <property type="match status" value="1"/>
</dbReference>
<dbReference type="InterPro" id="IPR050553">
    <property type="entry name" value="Thioredoxin_ResA/DsbE_sf"/>
</dbReference>